<sequence length="348" mass="41424">MKLKLDKDQNIVTIPSEEPAKAYGINQLTDTLNTISFLEEDSKLMIKQAKQLSKYISKYEIQIIREGRLSQILWMCAQIYLNLNAYDEIIRKGITSKEYELYRFGLQLREKVVSYLKKLKKKRDGLMFCAEIESVQMCQELLPPEFEIKNYSFLKRCDGVDKLKYEEFFLNQDFDFIDDEYDDKHRPEEMKSEIVNVHNRDDFNNIDFVNEKGESVDAESFGLTEKEIKGIVGEHYCIEDVHEEDNLKGDDRTQKNRNLKAIDIALLYFYNKEVIDEMTDEEIRKKYHIITEGYLTSRYNEIKHSTERYKIKNIYKKVMDIMPLLTPSGREKAEEDIKEYLKYRTSKR</sequence>
<accession>A0ABT5VSU4</accession>
<dbReference type="RefSeq" id="WP_275109817.1">
    <property type="nucleotide sequence ID" value="NZ_JAKJSC010000001.1"/>
</dbReference>
<organism evidence="1 2">
    <name type="scientific">Paralabilibaculum antarcticum</name>
    <dbReference type="NCBI Taxonomy" id="2912572"/>
    <lineage>
        <taxon>Bacteria</taxon>
        <taxon>Pseudomonadati</taxon>
        <taxon>Bacteroidota</taxon>
        <taxon>Bacteroidia</taxon>
        <taxon>Marinilabiliales</taxon>
        <taxon>Marinifilaceae</taxon>
        <taxon>Paralabilibaculum</taxon>
    </lineage>
</organism>
<evidence type="ECO:0000313" key="2">
    <source>
        <dbReference type="Proteomes" id="UP001528920"/>
    </source>
</evidence>
<evidence type="ECO:0000313" key="1">
    <source>
        <dbReference type="EMBL" id="MDE5418492.1"/>
    </source>
</evidence>
<keyword evidence="2" id="KW-1185">Reference proteome</keyword>
<proteinExistence type="predicted"/>
<reference evidence="1 2" key="1">
    <citation type="submission" date="2022-01" db="EMBL/GenBank/DDBJ databases">
        <title>Labilibaculum sp. nov, a marine bacterium isolated from Antarctica.</title>
        <authorList>
            <person name="Dai W."/>
        </authorList>
    </citation>
    <scope>NUCLEOTIDE SEQUENCE [LARGE SCALE GENOMIC DNA]</scope>
    <source>
        <strain evidence="1 2">DW002</strain>
    </source>
</reference>
<comment type="caution">
    <text evidence="1">The sequence shown here is derived from an EMBL/GenBank/DDBJ whole genome shotgun (WGS) entry which is preliminary data.</text>
</comment>
<name>A0ABT5VSU4_9BACT</name>
<dbReference type="Proteomes" id="UP001528920">
    <property type="component" value="Unassembled WGS sequence"/>
</dbReference>
<dbReference type="EMBL" id="JAKJSC010000001">
    <property type="protein sequence ID" value="MDE5418492.1"/>
    <property type="molecule type" value="Genomic_DNA"/>
</dbReference>
<gene>
    <name evidence="1" type="ORF">L3049_10770</name>
</gene>
<protein>
    <submittedName>
        <fullName evidence="1">Uncharacterized protein</fullName>
    </submittedName>
</protein>